<keyword evidence="6" id="KW-0677">Repeat</keyword>
<evidence type="ECO:0000259" key="17">
    <source>
        <dbReference type="PROSITE" id="PS50055"/>
    </source>
</evidence>
<comment type="subcellular location">
    <subcellularLocation>
        <location evidence="1">Membrane</location>
        <topology evidence="1">Single-pass membrane protein</topology>
    </subcellularLocation>
</comment>
<dbReference type="SMART" id="SM00409">
    <property type="entry name" value="IG"/>
    <property type="match status" value="3"/>
</dbReference>
<evidence type="ECO:0000256" key="6">
    <source>
        <dbReference type="ARBA" id="ARBA00022737"/>
    </source>
</evidence>
<dbReference type="SMART" id="SM00060">
    <property type="entry name" value="FN3"/>
    <property type="match status" value="5"/>
</dbReference>
<keyword evidence="8" id="KW-0904">Protein phosphatase</keyword>
<evidence type="ECO:0000256" key="12">
    <source>
        <dbReference type="ARBA" id="ARBA00023170"/>
    </source>
</evidence>
<dbReference type="Gene3D" id="2.60.40.10">
    <property type="entry name" value="Immunoglobulins"/>
    <property type="match status" value="8"/>
</dbReference>
<dbReference type="InterPro" id="IPR029021">
    <property type="entry name" value="Prot-tyrosine_phosphatase-like"/>
</dbReference>
<dbReference type="Proteomes" id="UP000728185">
    <property type="component" value="Unassembled WGS sequence"/>
</dbReference>
<keyword evidence="10" id="KW-0472">Membrane</keyword>
<evidence type="ECO:0000256" key="8">
    <source>
        <dbReference type="ARBA" id="ARBA00022912"/>
    </source>
</evidence>
<evidence type="ECO:0000313" key="22">
    <source>
        <dbReference type="Proteomes" id="UP000728185"/>
    </source>
</evidence>
<accession>A0A8E0VJ33</accession>
<dbReference type="EMBL" id="LUCM01005770">
    <property type="protein sequence ID" value="KAA0192295.1"/>
    <property type="molecule type" value="Genomic_DNA"/>
</dbReference>
<evidence type="ECO:0000256" key="9">
    <source>
        <dbReference type="ARBA" id="ARBA00022989"/>
    </source>
</evidence>
<dbReference type="InterPro" id="IPR000242">
    <property type="entry name" value="PTP_cat"/>
</dbReference>
<dbReference type="InterPro" id="IPR050713">
    <property type="entry name" value="RTP_Phos/Ushers"/>
</dbReference>
<dbReference type="PROSITE" id="PS50056">
    <property type="entry name" value="TYR_PHOSPHATASE_2"/>
    <property type="match status" value="2"/>
</dbReference>
<keyword evidence="13" id="KW-0325">Glycoprotein</keyword>
<keyword evidence="7" id="KW-0378">Hydrolase</keyword>
<dbReference type="InterPro" id="IPR003599">
    <property type="entry name" value="Ig_sub"/>
</dbReference>
<evidence type="ECO:0000313" key="21">
    <source>
        <dbReference type="EMBL" id="KAA0192295.1"/>
    </source>
</evidence>
<dbReference type="InterPro" id="IPR003598">
    <property type="entry name" value="Ig_sub2"/>
</dbReference>
<evidence type="ECO:0000256" key="11">
    <source>
        <dbReference type="ARBA" id="ARBA00023157"/>
    </source>
</evidence>
<dbReference type="Pfam" id="PF00102">
    <property type="entry name" value="Y_phosphatase"/>
    <property type="match status" value="4"/>
</dbReference>
<feature type="domain" description="Tyrosine specific protein phosphatases" evidence="18">
    <location>
        <begin position="2193"/>
        <end position="2264"/>
    </location>
</feature>
<keyword evidence="14" id="KW-0393">Immunoglobulin domain</keyword>
<dbReference type="InterPro" id="IPR013783">
    <property type="entry name" value="Ig-like_fold"/>
</dbReference>
<feature type="domain" description="Fibronectin type-III" evidence="20">
    <location>
        <begin position="707"/>
        <end position="845"/>
    </location>
</feature>
<evidence type="ECO:0000259" key="18">
    <source>
        <dbReference type="PROSITE" id="PS50056"/>
    </source>
</evidence>
<dbReference type="Pfam" id="PF07679">
    <property type="entry name" value="I-set"/>
    <property type="match status" value="2"/>
</dbReference>
<keyword evidence="4" id="KW-0812">Transmembrane</keyword>
<proteinExistence type="inferred from homology"/>
<feature type="region of interest" description="Disordered" evidence="16">
    <location>
        <begin position="1586"/>
        <end position="1609"/>
    </location>
</feature>
<dbReference type="PROSITE" id="PS50055">
    <property type="entry name" value="TYR_PHOSPHATASE_PTP"/>
    <property type="match status" value="2"/>
</dbReference>
<dbReference type="SMART" id="SM00408">
    <property type="entry name" value="IGc2"/>
    <property type="match status" value="3"/>
</dbReference>
<evidence type="ECO:0000256" key="13">
    <source>
        <dbReference type="ARBA" id="ARBA00023180"/>
    </source>
</evidence>
<dbReference type="InterPro" id="IPR000387">
    <property type="entry name" value="Tyr_Pase_dom"/>
</dbReference>
<dbReference type="Gene3D" id="3.90.190.10">
    <property type="entry name" value="Protein tyrosine phosphatase superfamily"/>
    <property type="match status" value="3"/>
</dbReference>
<dbReference type="InterPro" id="IPR003961">
    <property type="entry name" value="FN3_dom"/>
</dbReference>
<name>A0A8E0VJ33_9TREM</name>
<evidence type="ECO:0000256" key="5">
    <source>
        <dbReference type="ARBA" id="ARBA00022729"/>
    </source>
</evidence>
<evidence type="ECO:0000256" key="3">
    <source>
        <dbReference type="ARBA" id="ARBA00013064"/>
    </source>
</evidence>
<dbReference type="FunFam" id="2.60.40.10:FF:000010">
    <property type="entry name" value="receptor-type tyrosine-protein phosphatase delta isoform X1"/>
    <property type="match status" value="1"/>
</dbReference>
<evidence type="ECO:0000256" key="15">
    <source>
        <dbReference type="ARBA" id="ARBA00051722"/>
    </source>
</evidence>
<feature type="non-terminal residue" evidence="21">
    <location>
        <position position="1"/>
    </location>
</feature>
<dbReference type="InterPro" id="IPR007110">
    <property type="entry name" value="Ig-like_dom"/>
</dbReference>
<organism evidence="21 22">
    <name type="scientific">Fasciolopsis buskii</name>
    <dbReference type="NCBI Taxonomy" id="27845"/>
    <lineage>
        <taxon>Eukaryota</taxon>
        <taxon>Metazoa</taxon>
        <taxon>Spiralia</taxon>
        <taxon>Lophotrochozoa</taxon>
        <taxon>Platyhelminthes</taxon>
        <taxon>Trematoda</taxon>
        <taxon>Digenea</taxon>
        <taxon>Plagiorchiida</taxon>
        <taxon>Echinostomata</taxon>
        <taxon>Echinostomatoidea</taxon>
        <taxon>Fasciolidae</taxon>
        <taxon>Fasciolopsis</taxon>
    </lineage>
</organism>
<dbReference type="SMART" id="SM00404">
    <property type="entry name" value="PTPc_motif"/>
    <property type="match status" value="2"/>
</dbReference>
<dbReference type="Pfam" id="PF00041">
    <property type="entry name" value="fn3"/>
    <property type="match status" value="2"/>
</dbReference>
<evidence type="ECO:0000259" key="20">
    <source>
        <dbReference type="PROSITE" id="PS50853"/>
    </source>
</evidence>
<keyword evidence="22" id="KW-1185">Reference proteome</keyword>
<dbReference type="InterPro" id="IPR016130">
    <property type="entry name" value="Tyr_Pase_AS"/>
</dbReference>
<evidence type="ECO:0000256" key="14">
    <source>
        <dbReference type="ARBA" id="ARBA00023319"/>
    </source>
</evidence>
<dbReference type="SUPFAM" id="SSF48726">
    <property type="entry name" value="Immunoglobulin"/>
    <property type="match status" value="3"/>
</dbReference>
<feature type="domain" description="Fibronectin type-III" evidence="20">
    <location>
        <begin position="592"/>
        <end position="706"/>
    </location>
</feature>
<keyword evidence="11" id="KW-1015">Disulfide bond</keyword>
<reference evidence="21" key="1">
    <citation type="submission" date="2019-05" db="EMBL/GenBank/DDBJ databases">
        <title>Annotation for the trematode Fasciolopsis buski.</title>
        <authorList>
            <person name="Choi Y.-J."/>
        </authorList>
    </citation>
    <scope>NUCLEOTIDE SEQUENCE</scope>
    <source>
        <strain evidence="21">HT</strain>
        <tissue evidence="21">Whole worm</tissue>
    </source>
</reference>
<sequence>EKPRIIRPPESVATIVGQSVLFVCLVEGNPAPKVQWKVSGADVSEARFGKTVRAPRGSVLRVTNTLPSHNGAVITCTATNALGHAEKSANLVVYADERTAPSGYPQFLNSFSVIVAKKNAGVELECRASGDPQPEIDWYKNSVPVDLTNPRFEKLDEGNLRISNLVEEDEGKYECAATNNKGTRLSSGDNLLVRENVETSLQLIAPSTKRFRPHFTNIPAPRQVVPPGGRLALTCAAVGAPVPTVDWYRGNRRLHRERLDQQPPGTARILLLDLSESINVTCVAESPMGRIYHDVQVVVKMLPNPPGRPYLTDLGASHARLAFEPSAKSVNSTVTNYLLFWIVSKRFTNETLHAIPQNVLSMLQNQNGGLSADLLFPSDREERPLRFALLPPTSHLVTKIDEDQVKLVQNVSSTETVSKNNFAAILGSVTQLKPYTEYTAWARAVGFDGDSSFPGPTTTFTTHEMAPTSPPRDVHAQAISNAAVTVYWDTPIEANGRIRAFRVHYTDRPHLELPFWDTSIMDVNEATKSTNLEKNSDQISAGGRSAPGHLFLLTHLTADTTYYIRVSAVNGKGESPPSDVTVVIVRPGLLSQPRNFTAIVQSSREIELVWEPPADVDQSSRPLKNYHLLYAPMSTIKTSDKPKWAAYLDSKMSGVEQLEIEPGLKRILISGLKPDTQYLFNMASVSNSGSGVRAVAYGRTKRFVPGAPTDLIVEAVSSTELDVRWKPPTRDARNQPDSTAASTRIAYYDLSWRPSTSTGGWLRADQSASPWFSQMGPSSAALPEANGFNRRLVPVHTEPSNKVESYNARIPQLQPGTYYVIHLRAVAPSGSGDRAVASPVKTWDPPPTAPRNLRLLSQIIPPTGPGMPPQVMLRAHWDASFTLTDRTESDESVGQVRNETTYRIRWRLVLEKAEQEGKLAKSDHTHMRLRFRRAMNESDWTLFWQSRNKSDQFTETYDLIPASLRDAEVNVTGTKWNPAPGQFLLGMTYEFQVAAITPVQAGQETVETITLEGAAPTAAPKEFILMDQSKPSYLTWGPPDWSHRHGPFLAYEVKCWQNNSTMDAPQNSFGDKFTSINLTLDAGHVQWPGNAPLKGRSLIAWPSGRVALQSLTHLDSSSLGRSARVVCLVRGQTTYGFGPWSPATTVLPRRTASPSPPKEVRAILMTSGELRVSWAMPPDLIQTFQSEYVPRIGDRSDNHSGSRLERITYRRFAVYVSPEKPKNWTRQLTSGPVTEWVVPHCDPRQDYVVRVSAVDRLENEGTWSPAVRAQRTSTGSEITVHNLTCSLFYTAQTGRWNAQLSWVTPPRLLRGMHLGRLLHYRVNYTCLRDKAAYQQINSRESSVRILDPKSPPSQVSHPIYGMDSDSVYAVSVRPVLKSISVNTKNDLTDLYGTALTITCAIPQKPTFAIQPPWVIGASKRGKGLSIGCALMNRTNSDPELYELVALRLNDDPNGEQVHSLASWILDPSVNGLSRSKSMQVDLIEPVVRTSKPYQVGGERDFLLVGQAIQPDAVYALAIRLFSKIAVPEAISGRPTTPLYFQSAWLHPVSLNVGGVAVSTPRPITTVEQWSDPDRVLWTMQNKPLGDTSVSHTLPSDDATARGPDGLSPLSFDSSAKADRSVISPGVSIPDSRLQNTGNRVSILVTVISVTAVLLGLGLVYLLIILYRRRKRDKPVVHMQAKYAPYDMWSRNSLETNDRPRGGKLWPRRCNPVAYSTLLSWVNPSKRSPKRHLPGTRSLVEVHGPPPGTLASYSAGLGHSFADDDFTGARVNGTIGAFDATTTLDPLTASGAVANFGSLRTDAIRTEANQLRLMDSPSSTLYVNDPRNGGGCLSRMDSVSLGRRGMMLNSPSPTTIFSGNYVNRLGPQEGVPGCNGFAAGSLKSITTLGSRNLPLFRPTGSITLPNGRICGSRLIGIGQLMEAVQALKADNGRLMAAEFESIDPGGQFSWEHSNRPANRVKNRYANVIAYDHSRVVLQPTSANDPDSDYINANYLDGYRKQNAYIATQGPLPHTIVDFWRMVWEQRSAMIVSMTRLEERARIKCEQYWPSTSGTLSFTGTAGQNSTSRLVHSKMLDSTKLWTKESSVPPPSMFRGPGYVNAGDDSLVFSNEHPHNPLLDDCTAGRTGLGNVEVISEATYGDLSVGLVDTMELAYYTMRTFVVHRSGCSERREVRQLQFTAWPDHGVPNHPAPLLMFLRRVRAESPPDAGPVIVHCSAGVGRTGAFILLDILLEQMRHEKAVDVFGAVSRLRSQRNFMVQTEDQYAFVYEALVEAAASGNTELSVRQLLTHWARLIKTDTTVMREFASEENPCTTGLELEFSQLVAQTQLSRMTLYLPRANIGLLSPIDPFSNHDEDRSQMGLTKTGGVASVPISPRLANSETGTLKPNAALARANLGKNRHLDFVPHDANRVALKAVRGVDGSDYINASYIDGYRTRAAYIATQTPLACTLEDFWRMIWETGSCLIVRLESPSPRSDSKSADASIYWPSVQSARHGFLVVDPIATYTMNSYILRELRITDTRDGTTRTIRQFDATKTTDAMKEFDCPHTVFGSRRLNEVGVKKLDLNDSDPLATSSSPSHADSLVDASVTNGSSNINRLVTSMPPLSANFKQRYQPLCEAMLETVIQVHKTKEHFGMDGPITVHCNLGAGRTGVFLAIALVLQRMRYEGVVDMFQTVKLLRWQRAGLVSTAAEYAFCYATALEYLDSFERYTN</sequence>
<dbReference type="InterPro" id="IPR003595">
    <property type="entry name" value="Tyr_Pase_cat"/>
</dbReference>
<feature type="domain" description="Ig-like" evidence="19">
    <location>
        <begin position="3"/>
        <end position="92"/>
    </location>
</feature>
<comment type="caution">
    <text evidence="21">The sequence shown here is derived from an EMBL/GenBank/DDBJ whole genome shotgun (WGS) entry which is preliminary data.</text>
</comment>
<dbReference type="PROSITE" id="PS50853">
    <property type="entry name" value="FN3"/>
    <property type="match status" value="4"/>
</dbReference>
<dbReference type="EC" id="3.1.3.48" evidence="3"/>
<feature type="domain" description="Ig-like" evidence="19">
    <location>
        <begin position="213"/>
        <end position="298"/>
    </location>
</feature>
<dbReference type="InterPro" id="IPR013098">
    <property type="entry name" value="Ig_I-set"/>
</dbReference>
<dbReference type="InterPro" id="IPR036116">
    <property type="entry name" value="FN3_sf"/>
</dbReference>
<dbReference type="CDD" id="cd00063">
    <property type="entry name" value="FN3"/>
    <property type="match status" value="4"/>
</dbReference>
<gene>
    <name evidence="21" type="ORF">FBUS_01112</name>
</gene>
<feature type="domain" description="Fibronectin type-III" evidence="20">
    <location>
        <begin position="470"/>
        <end position="588"/>
    </location>
</feature>
<evidence type="ECO:0000256" key="2">
    <source>
        <dbReference type="ARBA" id="ARBA00010504"/>
    </source>
</evidence>
<dbReference type="GO" id="GO:0016020">
    <property type="term" value="C:membrane"/>
    <property type="evidence" value="ECO:0007669"/>
    <property type="project" value="UniProtKB-SubCell"/>
</dbReference>
<dbReference type="PROSITE" id="PS50835">
    <property type="entry name" value="IG_LIKE"/>
    <property type="match status" value="3"/>
</dbReference>
<dbReference type="InterPro" id="IPR036179">
    <property type="entry name" value="Ig-like_dom_sf"/>
</dbReference>
<comment type="catalytic activity">
    <reaction evidence="15">
        <text>O-phospho-L-tyrosyl-[protein] + H2O = L-tyrosyl-[protein] + phosphate</text>
        <dbReference type="Rhea" id="RHEA:10684"/>
        <dbReference type="Rhea" id="RHEA-COMP:10136"/>
        <dbReference type="Rhea" id="RHEA-COMP:20101"/>
        <dbReference type="ChEBI" id="CHEBI:15377"/>
        <dbReference type="ChEBI" id="CHEBI:43474"/>
        <dbReference type="ChEBI" id="CHEBI:46858"/>
        <dbReference type="ChEBI" id="CHEBI:61978"/>
        <dbReference type="EC" id="3.1.3.48"/>
    </reaction>
</comment>
<evidence type="ECO:0000256" key="7">
    <source>
        <dbReference type="ARBA" id="ARBA00022801"/>
    </source>
</evidence>
<evidence type="ECO:0000259" key="19">
    <source>
        <dbReference type="PROSITE" id="PS50835"/>
    </source>
</evidence>
<evidence type="ECO:0000256" key="10">
    <source>
        <dbReference type="ARBA" id="ARBA00023136"/>
    </source>
</evidence>
<feature type="domain" description="Tyrosine-protein phosphatase" evidence="17">
    <location>
        <begin position="1934"/>
        <end position="2273"/>
    </location>
</feature>
<dbReference type="SUPFAM" id="SSF52799">
    <property type="entry name" value="(Phosphotyrosine protein) phosphatases II"/>
    <property type="match status" value="2"/>
</dbReference>
<dbReference type="FunFam" id="2.60.40.10:FF:000032">
    <property type="entry name" value="palladin isoform X1"/>
    <property type="match status" value="1"/>
</dbReference>
<feature type="domain" description="Ig-like" evidence="19">
    <location>
        <begin position="105"/>
        <end position="186"/>
    </location>
</feature>
<keyword evidence="5" id="KW-0732">Signal</keyword>
<feature type="domain" description="Fibronectin type-III" evidence="20">
    <location>
        <begin position="1156"/>
        <end position="1275"/>
    </location>
</feature>
<protein>
    <recommendedName>
        <fullName evidence="3">protein-tyrosine-phosphatase</fullName>
        <ecNumber evidence="3">3.1.3.48</ecNumber>
    </recommendedName>
</protein>
<evidence type="ECO:0000256" key="4">
    <source>
        <dbReference type="ARBA" id="ARBA00022692"/>
    </source>
</evidence>
<dbReference type="GO" id="GO:0004725">
    <property type="term" value="F:protein tyrosine phosphatase activity"/>
    <property type="evidence" value="ECO:0007669"/>
    <property type="project" value="UniProtKB-EC"/>
</dbReference>
<evidence type="ECO:0000256" key="16">
    <source>
        <dbReference type="SAM" id="MobiDB-lite"/>
    </source>
</evidence>
<dbReference type="PRINTS" id="PR00700">
    <property type="entry name" value="PRTYPHPHTASE"/>
</dbReference>
<dbReference type="PANTHER" id="PTHR46957">
    <property type="entry name" value="CYTOKINE RECEPTOR"/>
    <property type="match status" value="1"/>
</dbReference>
<feature type="domain" description="Tyrosine-protein phosphatase" evidence="17">
    <location>
        <begin position="2394"/>
        <end position="2703"/>
    </location>
</feature>
<dbReference type="PROSITE" id="PS00383">
    <property type="entry name" value="TYR_PHOSPHATASE_1"/>
    <property type="match status" value="2"/>
</dbReference>
<comment type="similarity">
    <text evidence="2">Belongs to the protein-tyrosine phosphatase family. Receptor class 2A subfamily.</text>
</comment>
<feature type="domain" description="Tyrosine specific protein phosphatases" evidence="18">
    <location>
        <begin position="2618"/>
        <end position="2694"/>
    </location>
</feature>
<dbReference type="SMART" id="SM00194">
    <property type="entry name" value="PTPc"/>
    <property type="match status" value="2"/>
</dbReference>
<keyword evidence="9" id="KW-1133">Transmembrane helix</keyword>
<keyword evidence="12 21" id="KW-0675">Receptor</keyword>
<dbReference type="SUPFAM" id="SSF49265">
    <property type="entry name" value="Fibronectin type III"/>
    <property type="match status" value="5"/>
</dbReference>
<dbReference type="OrthoDB" id="10253954at2759"/>
<dbReference type="PANTHER" id="PTHR46957:SF3">
    <property type="entry name" value="CYTOKINE RECEPTOR"/>
    <property type="match status" value="1"/>
</dbReference>
<evidence type="ECO:0000256" key="1">
    <source>
        <dbReference type="ARBA" id="ARBA00004167"/>
    </source>
</evidence>